<dbReference type="KEGG" id="hhb:Hhub_3575"/>
<evidence type="ECO:0000313" key="1">
    <source>
        <dbReference type="EMBL" id="CQH61883.1"/>
    </source>
</evidence>
<keyword evidence="2" id="KW-1185">Reference proteome</keyword>
<organism evidence="1 2">
    <name type="scientific">Halobacterium hubeiense</name>
    <dbReference type="NCBI Taxonomy" id="1407499"/>
    <lineage>
        <taxon>Archaea</taxon>
        <taxon>Methanobacteriati</taxon>
        <taxon>Methanobacteriota</taxon>
        <taxon>Stenosarchaea group</taxon>
        <taxon>Halobacteria</taxon>
        <taxon>Halobacteriales</taxon>
        <taxon>Halobacteriaceae</taxon>
        <taxon>Halobacterium</taxon>
    </lineage>
</organism>
<protein>
    <submittedName>
        <fullName evidence="1">Uncharacterized protein</fullName>
    </submittedName>
</protein>
<name>A0A0U5H6A6_9EURY</name>
<gene>
    <name evidence="1" type="ORF">HHUB_3575</name>
</gene>
<sequence>MTECHECQRDGAGVVRVTYTSGETEELRLCTRCTGEYRKGGFVSSVSEHAPTHE</sequence>
<reference evidence="2" key="1">
    <citation type="journal article" date="2016" name="Environ. Microbiol.">
        <title>The complete genome of a viable archaeum isolated from 123-million-year-old rock salt.</title>
        <authorList>
            <person name="Jaakkola S.T."/>
            <person name="Pfeiffer F."/>
            <person name="Ravantti J.J."/>
            <person name="Guo Q."/>
            <person name="Liu Y."/>
            <person name="Chen X."/>
            <person name="Ma H."/>
            <person name="Yang C."/>
            <person name="Oksanen H.M."/>
            <person name="Bamford D.H."/>
        </authorList>
    </citation>
    <scope>NUCLEOTIDE SEQUENCE</scope>
    <source>
        <strain evidence="2">JI20-1</strain>
    </source>
</reference>
<dbReference type="STRING" id="1407499.HHUB_3575"/>
<dbReference type="AlphaFoldDB" id="A0A0U5H6A6"/>
<dbReference type="EMBL" id="LN831302">
    <property type="protein sequence ID" value="CQH61883.1"/>
    <property type="molecule type" value="Genomic_DNA"/>
</dbReference>
<proteinExistence type="predicted"/>
<dbReference type="Proteomes" id="UP000066737">
    <property type="component" value="Chromosome I"/>
</dbReference>
<evidence type="ECO:0000313" key="2">
    <source>
        <dbReference type="Proteomes" id="UP000066737"/>
    </source>
</evidence>
<accession>A0A0U5H6A6</accession>